<comment type="caution">
    <text evidence="7">The sequence shown here is derived from an EMBL/GenBank/DDBJ whole genome shotgun (WGS) entry which is preliminary data.</text>
</comment>
<evidence type="ECO:0000256" key="5">
    <source>
        <dbReference type="SAM" id="Phobius"/>
    </source>
</evidence>
<organism evidence="7 8">
    <name type="scientific">Rhodococcoides corynebacterioides</name>
    <dbReference type="NCBI Taxonomy" id="53972"/>
    <lineage>
        <taxon>Bacteria</taxon>
        <taxon>Bacillati</taxon>
        <taxon>Actinomycetota</taxon>
        <taxon>Actinomycetes</taxon>
        <taxon>Mycobacteriales</taxon>
        <taxon>Nocardiaceae</taxon>
        <taxon>Rhodococcoides</taxon>
    </lineage>
</organism>
<evidence type="ECO:0000313" key="7">
    <source>
        <dbReference type="EMBL" id="MBM7416881.1"/>
    </source>
</evidence>
<gene>
    <name evidence="7" type="ORF">JOE42_003614</name>
</gene>
<dbReference type="EMBL" id="JAFBBK010000001">
    <property type="protein sequence ID" value="MBM7416881.1"/>
    <property type="molecule type" value="Genomic_DNA"/>
</dbReference>
<evidence type="ECO:0000256" key="2">
    <source>
        <dbReference type="ARBA" id="ARBA00022692"/>
    </source>
</evidence>
<sequence>MTDTTTHAHTGRRRAGGFVSKLSLLIALLLTIALVIFILQNTVHTTINFIGWNFDLAQGVALLGAAVVGAVIAWTISGAIRVRRAVK</sequence>
<keyword evidence="4 5" id="KW-0472">Membrane</keyword>
<evidence type="ECO:0000256" key="4">
    <source>
        <dbReference type="ARBA" id="ARBA00023136"/>
    </source>
</evidence>
<dbReference type="Proteomes" id="UP000703038">
    <property type="component" value="Unassembled WGS sequence"/>
</dbReference>
<evidence type="ECO:0000259" key="6">
    <source>
        <dbReference type="Pfam" id="PF06305"/>
    </source>
</evidence>
<proteinExistence type="predicted"/>
<name>A0ABS2L011_9NOCA</name>
<keyword evidence="2 5" id="KW-0812">Transmembrane</keyword>
<keyword evidence="1" id="KW-1003">Cell membrane</keyword>
<evidence type="ECO:0000256" key="3">
    <source>
        <dbReference type="ARBA" id="ARBA00022989"/>
    </source>
</evidence>
<keyword evidence="8" id="KW-1185">Reference proteome</keyword>
<dbReference type="RefSeq" id="WP_204869591.1">
    <property type="nucleotide sequence ID" value="NZ_JAFBBK010000001.1"/>
</dbReference>
<feature type="domain" description="Lipopolysaccharide assembly protein A" evidence="6">
    <location>
        <begin position="40"/>
        <end position="85"/>
    </location>
</feature>
<keyword evidence="3 5" id="KW-1133">Transmembrane helix</keyword>
<feature type="transmembrane region" description="Helical" evidence="5">
    <location>
        <begin position="60"/>
        <end position="80"/>
    </location>
</feature>
<feature type="transmembrane region" description="Helical" evidence="5">
    <location>
        <begin position="22"/>
        <end position="40"/>
    </location>
</feature>
<reference evidence="7 8" key="1">
    <citation type="submission" date="2021-01" db="EMBL/GenBank/DDBJ databases">
        <title>Genomics of switchgrass bacterial isolates.</title>
        <authorList>
            <person name="Shade A."/>
        </authorList>
    </citation>
    <scope>NUCLEOTIDE SEQUENCE [LARGE SCALE GENOMIC DNA]</scope>
    <source>
        <strain evidence="7 8">PvP111</strain>
    </source>
</reference>
<evidence type="ECO:0000313" key="8">
    <source>
        <dbReference type="Proteomes" id="UP000703038"/>
    </source>
</evidence>
<protein>
    <submittedName>
        <fullName evidence="7">Integral membrane protein</fullName>
    </submittedName>
</protein>
<evidence type="ECO:0000256" key="1">
    <source>
        <dbReference type="ARBA" id="ARBA00022475"/>
    </source>
</evidence>
<dbReference type="Pfam" id="PF06305">
    <property type="entry name" value="LapA_dom"/>
    <property type="match status" value="1"/>
</dbReference>
<dbReference type="InterPro" id="IPR010445">
    <property type="entry name" value="LapA_dom"/>
</dbReference>
<accession>A0ABS2L011</accession>